<organism evidence="1 2">
    <name type="scientific">Sporomusa ovata</name>
    <dbReference type="NCBI Taxonomy" id="2378"/>
    <lineage>
        <taxon>Bacteria</taxon>
        <taxon>Bacillati</taxon>
        <taxon>Bacillota</taxon>
        <taxon>Negativicutes</taxon>
        <taxon>Selenomonadales</taxon>
        <taxon>Sporomusaceae</taxon>
        <taxon>Sporomusa</taxon>
    </lineage>
</organism>
<dbReference type="AlphaFoldDB" id="A0A0U1KW36"/>
<gene>
    <name evidence="1" type="ORF">SpAn4DRAFT_1882</name>
</gene>
<name>A0A0U1KW36_9FIRM</name>
<protein>
    <submittedName>
        <fullName evidence="1">Uncharacterized protein</fullName>
    </submittedName>
</protein>
<dbReference type="EMBL" id="CTRP01000003">
    <property type="protein sequence ID" value="CQR70904.1"/>
    <property type="molecule type" value="Genomic_DNA"/>
</dbReference>
<sequence>MHTDLPSKNTIMTKLHSYFKKPFRYFAKSYNYTGISKLCPQILKMYNKGYG</sequence>
<keyword evidence="2" id="KW-1185">Reference proteome</keyword>
<dbReference type="Proteomes" id="UP000049855">
    <property type="component" value="Unassembled WGS sequence"/>
</dbReference>
<evidence type="ECO:0000313" key="1">
    <source>
        <dbReference type="EMBL" id="CQR70904.1"/>
    </source>
</evidence>
<accession>A0A0U1KW36</accession>
<proteinExistence type="predicted"/>
<evidence type="ECO:0000313" key="2">
    <source>
        <dbReference type="Proteomes" id="UP000049855"/>
    </source>
</evidence>
<reference evidence="2" key="1">
    <citation type="submission" date="2015-03" db="EMBL/GenBank/DDBJ databases">
        <authorList>
            <person name="Nijsse Bart"/>
        </authorList>
    </citation>
    <scope>NUCLEOTIDE SEQUENCE [LARGE SCALE GENOMIC DNA]</scope>
</reference>